<name>A0AAV9LEK0_9SOLN</name>
<reference evidence="2 3" key="1">
    <citation type="submission" date="2023-10" db="EMBL/GenBank/DDBJ databases">
        <title>Genome-Wide Identification Analysis in wild type Solanum Pinnatisectum Reveals Some Genes Defensing Phytophthora Infestans.</title>
        <authorList>
            <person name="Sun C."/>
        </authorList>
    </citation>
    <scope>NUCLEOTIDE SEQUENCE [LARGE SCALE GENOMIC DNA]</scope>
    <source>
        <strain evidence="2">LQN</strain>
        <tissue evidence="2">Leaf</tissue>
    </source>
</reference>
<proteinExistence type="predicted"/>
<evidence type="ECO:0000313" key="2">
    <source>
        <dbReference type="EMBL" id="KAK4724131.1"/>
    </source>
</evidence>
<dbReference type="InterPro" id="IPR021109">
    <property type="entry name" value="Peptidase_aspartic_dom_sf"/>
</dbReference>
<dbReference type="PANTHER" id="PTHR33067">
    <property type="entry name" value="RNA-DIRECTED DNA POLYMERASE-RELATED"/>
    <property type="match status" value="1"/>
</dbReference>
<dbReference type="Proteomes" id="UP001311915">
    <property type="component" value="Unassembled WGS sequence"/>
</dbReference>
<organism evidence="2 3">
    <name type="scientific">Solanum pinnatisectum</name>
    <name type="common">tansyleaf nightshade</name>
    <dbReference type="NCBI Taxonomy" id="50273"/>
    <lineage>
        <taxon>Eukaryota</taxon>
        <taxon>Viridiplantae</taxon>
        <taxon>Streptophyta</taxon>
        <taxon>Embryophyta</taxon>
        <taxon>Tracheophyta</taxon>
        <taxon>Spermatophyta</taxon>
        <taxon>Magnoliopsida</taxon>
        <taxon>eudicotyledons</taxon>
        <taxon>Gunneridae</taxon>
        <taxon>Pentapetalae</taxon>
        <taxon>asterids</taxon>
        <taxon>lamiids</taxon>
        <taxon>Solanales</taxon>
        <taxon>Solanaceae</taxon>
        <taxon>Solanoideae</taxon>
        <taxon>Solaneae</taxon>
        <taxon>Solanum</taxon>
    </lineage>
</organism>
<evidence type="ECO:0000313" key="3">
    <source>
        <dbReference type="Proteomes" id="UP001311915"/>
    </source>
</evidence>
<keyword evidence="3" id="KW-1185">Reference proteome</keyword>
<dbReference type="PANTHER" id="PTHR33067:SF9">
    <property type="entry name" value="RNA-DIRECTED DNA POLYMERASE"/>
    <property type="match status" value="1"/>
</dbReference>
<dbReference type="CDD" id="cd00303">
    <property type="entry name" value="retropepsin_like"/>
    <property type="match status" value="1"/>
</dbReference>
<protein>
    <submittedName>
        <fullName evidence="2">Uncharacterized protein</fullName>
    </submittedName>
</protein>
<accession>A0AAV9LEK0</accession>
<dbReference type="Gene3D" id="2.40.70.10">
    <property type="entry name" value="Acid Proteases"/>
    <property type="match status" value="1"/>
</dbReference>
<comment type="caution">
    <text evidence="2">The sequence shown here is derived from an EMBL/GenBank/DDBJ whole genome shotgun (WGS) entry which is preliminary data.</text>
</comment>
<feature type="region of interest" description="Disordered" evidence="1">
    <location>
        <begin position="1"/>
        <end position="23"/>
    </location>
</feature>
<feature type="region of interest" description="Disordered" evidence="1">
    <location>
        <begin position="73"/>
        <end position="93"/>
    </location>
</feature>
<evidence type="ECO:0000256" key="1">
    <source>
        <dbReference type="SAM" id="MobiDB-lite"/>
    </source>
</evidence>
<dbReference type="AlphaFoldDB" id="A0AAV9LEK0"/>
<dbReference type="EMBL" id="JAWPEI010000006">
    <property type="protein sequence ID" value="KAK4724131.1"/>
    <property type="molecule type" value="Genomic_DNA"/>
</dbReference>
<sequence>MGQILAQLNPRPNGGLPSDTLANPKNDNIQCMAILIHSGKVVGSDMPNDDKASSSKRKYVALDIDELAKELNNEASNEVDNAPKDFSSDARNSNLRVAPPSVPTKSCEVSKISLCLQNLIYQSFFSGGIVRDVSYAKLMKELVAKKKSMDFETIEVSCSAIMSSNVVVKKDDPWAFTVPCSIGIFQFAKTLCYLGKSINLMPYAIFKKLGLGEPNSSTMCLLMADRSIKCPIGILYDILVKVDRFIFPANFVILDYEIDAEVPIILDRPFLATRRALVDVESGDLKFWVNDKEVTFNVYKSMSNQVTSM</sequence>
<gene>
    <name evidence="2" type="ORF">R3W88_026910</name>
</gene>